<evidence type="ECO:0000256" key="2">
    <source>
        <dbReference type="ARBA" id="ARBA00022898"/>
    </source>
</evidence>
<gene>
    <name evidence="4" type="ORF">ENC19_13410</name>
</gene>
<comment type="cofactor">
    <cofactor evidence="1">
        <name>pyridoxal 5'-phosphate</name>
        <dbReference type="ChEBI" id="CHEBI:597326"/>
    </cofactor>
</comment>
<dbReference type="SUPFAM" id="SSF53686">
    <property type="entry name" value="Tryptophan synthase beta subunit-like PLP-dependent enzymes"/>
    <property type="match status" value="1"/>
</dbReference>
<keyword evidence="5" id="KW-1185">Reference proteome</keyword>
<protein>
    <submittedName>
        <fullName evidence="4">Cysteine synthase family protein</fullName>
    </submittedName>
</protein>
<accession>A0A6M1L3U7</accession>
<dbReference type="GO" id="GO:1901605">
    <property type="term" value="P:alpha-amino acid metabolic process"/>
    <property type="evidence" value="ECO:0007669"/>
    <property type="project" value="UniProtKB-ARBA"/>
</dbReference>
<dbReference type="CDD" id="cd01561">
    <property type="entry name" value="CBS_like"/>
    <property type="match status" value="1"/>
</dbReference>
<dbReference type="Proteomes" id="UP000478148">
    <property type="component" value="Unassembled WGS sequence"/>
</dbReference>
<dbReference type="InterPro" id="IPR050214">
    <property type="entry name" value="Cys_Synth/Cystath_Beta-Synth"/>
</dbReference>
<evidence type="ECO:0000313" key="4">
    <source>
        <dbReference type="EMBL" id="NGM13587.1"/>
    </source>
</evidence>
<dbReference type="Pfam" id="PF00291">
    <property type="entry name" value="PALP"/>
    <property type="match status" value="1"/>
</dbReference>
<dbReference type="AlphaFoldDB" id="A0A6M1L3U7"/>
<evidence type="ECO:0000256" key="1">
    <source>
        <dbReference type="ARBA" id="ARBA00001933"/>
    </source>
</evidence>
<dbReference type="PANTHER" id="PTHR10314">
    <property type="entry name" value="CYSTATHIONINE BETA-SYNTHASE"/>
    <property type="match status" value="1"/>
</dbReference>
<dbReference type="RefSeq" id="WP_164447536.1">
    <property type="nucleotide sequence ID" value="NZ_SAIY01000004.1"/>
</dbReference>
<reference evidence="4 5" key="1">
    <citation type="submission" date="2020-02" db="EMBL/GenBank/DDBJ databases">
        <title>Draft Genome Sequence of Verrucosispora sp. Strain CWR15, Isolated from Gulf of Mexico Sponge.</title>
        <authorList>
            <person name="Kennedy S.J."/>
            <person name="Cella E."/>
            <person name="Azarian T."/>
            <person name="Baker B.J."/>
            <person name="Shaw L.N."/>
        </authorList>
    </citation>
    <scope>NUCLEOTIDE SEQUENCE [LARGE SCALE GENOMIC DNA]</scope>
    <source>
        <strain evidence="4 5">CWR15</strain>
    </source>
</reference>
<sequence length="342" mass="36539">MIRDKVSDLIGRTPLLRLSVPGGAGTVLLKMEQYNPTGTAKIRMARNMVDEAEEQGLLAPGGWLVEATSGNTGIGLALIAAERGYKFTAVVDNHSSVDKLRGMLAYGAELLNVGGDDNGLATAERYATARRLAAEQGAYCTSQDSNPGNPNGYRPLARELYDDLGEDIHYLYGAVGTGGSLCGTGRVLRERIPELRIVGVEPVGSVNFGGEEAPYHQSGTGTPVVSEICDTLDYRMIDEGIKVSDSEAFETCRYLARNFGILVGGSAGGVVYKALERAQSVGPETTIVALVCDGGEKYLDTVFNDEWMAANGLFDARVVDRLASMLRRAPADRTGQTPEQVH</sequence>
<proteinExistence type="predicted"/>
<keyword evidence="2" id="KW-0663">Pyridoxal phosphate</keyword>
<evidence type="ECO:0000313" key="5">
    <source>
        <dbReference type="Proteomes" id="UP000478148"/>
    </source>
</evidence>
<dbReference type="Gene3D" id="3.40.50.1100">
    <property type="match status" value="2"/>
</dbReference>
<feature type="domain" description="Tryptophan synthase beta chain-like PALP" evidence="3">
    <location>
        <begin position="6"/>
        <end position="293"/>
    </location>
</feature>
<dbReference type="InterPro" id="IPR036052">
    <property type="entry name" value="TrpB-like_PALP_sf"/>
</dbReference>
<organism evidence="4 5">
    <name type="scientific">Verrucosispora sioxanthis</name>
    <dbReference type="NCBI Taxonomy" id="2499994"/>
    <lineage>
        <taxon>Bacteria</taxon>
        <taxon>Bacillati</taxon>
        <taxon>Actinomycetota</taxon>
        <taxon>Actinomycetes</taxon>
        <taxon>Micromonosporales</taxon>
        <taxon>Micromonosporaceae</taxon>
        <taxon>Micromonospora</taxon>
    </lineage>
</organism>
<comment type="caution">
    <text evidence="4">The sequence shown here is derived from an EMBL/GenBank/DDBJ whole genome shotgun (WGS) entry which is preliminary data.</text>
</comment>
<dbReference type="EMBL" id="SAIY01000004">
    <property type="protein sequence ID" value="NGM13587.1"/>
    <property type="molecule type" value="Genomic_DNA"/>
</dbReference>
<name>A0A6M1L3U7_9ACTN</name>
<evidence type="ECO:0000259" key="3">
    <source>
        <dbReference type="Pfam" id="PF00291"/>
    </source>
</evidence>
<dbReference type="InterPro" id="IPR001926">
    <property type="entry name" value="TrpB-like_PALP"/>
</dbReference>